<evidence type="ECO:0000256" key="4">
    <source>
        <dbReference type="ARBA" id="ARBA00022833"/>
    </source>
</evidence>
<dbReference type="PROSITE" id="PS00059">
    <property type="entry name" value="ADH_ZINC"/>
    <property type="match status" value="1"/>
</dbReference>
<dbReference type="PANTHER" id="PTHR43350">
    <property type="entry name" value="NAD-DEPENDENT ALCOHOL DEHYDROGENASE"/>
    <property type="match status" value="1"/>
</dbReference>
<keyword evidence="9" id="KW-1185">Reference proteome</keyword>
<comment type="similarity">
    <text evidence="2 6">Belongs to the zinc-containing alcohol dehydrogenase family.</text>
</comment>
<dbReference type="Gene3D" id="3.90.180.10">
    <property type="entry name" value="Medium-chain alcohol dehydrogenases, catalytic domain"/>
    <property type="match status" value="1"/>
</dbReference>
<dbReference type="InterPro" id="IPR002328">
    <property type="entry name" value="ADH_Zn_CS"/>
</dbReference>
<dbReference type="Pfam" id="PF08240">
    <property type="entry name" value="ADH_N"/>
    <property type="match status" value="1"/>
</dbReference>
<evidence type="ECO:0000256" key="5">
    <source>
        <dbReference type="ARBA" id="ARBA00023002"/>
    </source>
</evidence>
<comment type="caution">
    <text evidence="8">The sequence shown here is derived from an EMBL/GenBank/DDBJ whole genome shotgun (WGS) entry which is preliminary data.</text>
</comment>
<keyword evidence="4 6" id="KW-0862">Zinc</keyword>
<dbReference type="SUPFAM" id="SSF50129">
    <property type="entry name" value="GroES-like"/>
    <property type="match status" value="2"/>
</dbReference>
<dbReference type="Proteomes" id="UP000708347">
    <property type="component" value="Unassembled WGS sequence"/>
</dbReference>
<evidence type="ECO:0000313" key="8">
    <source>
        <dbReference type="EMBL" id="NTY58061.1"/>
    </source>
</evidence>
<gene>
    <name evidence="8" type="ORF">FEG63_00675</name>
</gene>
<sequence length="373" mass="38307">MKIVGAVLEESGMSRPYAESRPIGIRELDLDPPGPGELLVKIEAAGLCHSDLSVVDGNRVRPVPMLLGHEAAGRVVEVGPEVNDLRPGQRVVMTFLPRCGECANCRTNGRLPCTPGSASNNAGELLAGGRRLHCDGGDVHHHLGVSGFADHAVVDRRSVVPVDDDVPPQIAAVLGCAVLTGGGAVINAGDPQEGDTVVVVGLGGVGMAALITAVSLGRGPVIGIDAVADKLERARALGATAVYTPQEAIEAGLKAPIVIEAAGNARAFETAVQVSGMGGKTITVGLPAPTATATITPLGITAEARTIVGSYLGSAVPSRDIPIFAQLWREGRLPVEVLVSSTIRLDEINQAMDNLADGTAIRQVILFENGVTA</sequence>
<dbReference type="Gene3D" id="3.40.50.720">
    <property type="entry name" value="NAD(P)-binding Rossmann-like Domain"/>
    <property type="match status" value="1"/>
</dbReference>
<dbReference type="Pfam" id="PF00107">
    <property type="entry name" value="ADH_zinc_N"/>
    <property type="match status" value="1"/>
</dbReference>
<dbReference type="InterPro" id="IPR013154">
    <property type="entry name" value="ADH-like_N"/>
</dbReference>
<dbReference type="InterPro" id="IPR036291">
    <property type="entry name" value="NAD(P)-bd_dom_sf"/>
</dbReference>
<accession>A0ABX2JKM8</accession>
<dbReference type="InterPro" id="IPR013149">
    <property type="entry name" value="ADH-like_C"/>
</dbReference>
<evidence type="ECO:0000256" key="6">
    <source>
        <dbReference type="RuleBase" id="RU361277"/>
    </source>
</evidence>
<evidence type="ECO:0000259" key="7">
    <source>
        <dbReference type="SMART" id="SM00829"/>
    </source>
</evidence>
<reference evidence="8 9" key="1">
    <citation type="submission" date="2019-05" db="EMBL/GenBank/DDBJ databases">
        <title>Mycolicibacterium sphagni ENV482 genome assembly.</title>
        <authorList>
            <person name="Chen W."/>
            <person name="Faulkner N.W."/>
            <person name="Hyman M.R."/>
        </authorList>
    </citation>
    <scope>NUCLEOTIDE SEQUENCE [LARGE SCALE GENOMIC DNA]</scope>
    <source>
        <strain evidence="8 9">ENV482</strain>
    </source>
</reference>
<dbReference type="EMBL" id="VBSB01000001">
    <property type="protein sequence ID" value="NTY58061.1"/>
    <property type="molecule type" value="Genomic_DNA"/>
</dbReference>
<dbReference type="InterPro" id="IPR020843">
    <property type="entry name" value="ER"/>
</dbReference>
<organism evidence="8 9">
    <name type="scientific">Mycolicibacterium sphagni</name>
    <dbReference type="NCBI Taxonomy" id="1786"/>
    <lineage>
        <taxon>Bacteria</taxon>
        <taxon>Bacillati</taxon>
        <taxon>Actinomycetota</taxon>
        <taxon>Actinomycetes</taxon>
        <taxon>Mycobacteriales</taxon>
        <taxon>Mycobacteriaceae</taxon>
        <taxon>Mycolicibacterium</taxon>
    </lineage>
</organism>
<protein>
    <submittedName>
        <fullName evidence="8">Zinc-binding dehydrogenase</fullName>
    </submittedName>
</protein>
<feature type="domain" description="Enoyl reductase (ER)" evidence="7">
    <location>
        <begin position="24"/>
        <end position="366"/>
    </location>
</feature>
<dbReference type="PANTHER" id="PTHR43350:SF21">
    <property type="entry name" value="S-NITROSOMYCOTHIOL REDUCTASE MSCR"/>
    <property type="match status" value="1"/>
</dbReference>
<dbReference type="InterPro" id="IPR011032">
    <property type="entry name" value="GroES-like_sf"/>
</dbReference>
<evidence type="ECO:0000256" key="1">
    <source>
        <dbReference type="ARBA" id="ARBA00001947"/>
    </source>
</evidence>
<dbReference type="RefSeq" id="WP_174396071.1">
    <property type="nucleotide sequence ID" value="NZ_VBSB01000001.1"/>
</dbReference>
<comment type="cofactor">
    <cofactor evidence="1 6">
        <name>Zn(2+)</name>
        <dbReference type="ChEBI" id="CHEBI:29105"/>
    </cofactor>
</comment>
<evidence type="ECO:0000256" key="2">
    <source>
        <dbReference type="ARBA" id="ARBA00008072"/>
    </source>
</evidence>
<keyword evidence="3 6" id="KW-0479">Metal-binding</keyword>
<dbReference type="SMART" id="SM00829">
    <property type="entry name" value="PKS_ER"/>
    <property type="match status" value="1"/>
</dbReference>
<evidence type="ECO:0000313" key="9">
    <source>
        <dbReference type="Proteomes" id="UP000708347"/>
    </source>
</evidence>
<evidence type="ECO:0000256" key="3">
    <source>
        <dbReference type="ARBA" id="ARBA00022723"/>
    </source>
</evidence>
<dbReference type="SUPFAM" id="SSF51735">
    <property type="entry name" value="NAD(P)-binding Rossmann-fold domains"/>
    <property type="match status" value="1"/>
</dbReference>
<keyword evidence="5" id="KW-0560">Oxidoreductase</keyword>
<proteinExistence type="inferred from homology"/>
<name>A0ABX2JKM8_9MYCO</name>